<proteinExistence type="predicted"/>
<dbReference type="CDD" id="cd07516">
    <property type="entry name" value="HAD_Pase"/>
    <property type="match status" value="1"/>
</dbReference>
<dbReference type="PANTHER" id="PTHR10000">
    <property type="entry name" value="PHOSPHOSERINE PHOSPHATASE"/>
    <property type="match status" value="1"/>
</dbReference>
<dbReference type="InterPro" id="IPR023214">
    <property type="entry name" value="HAD_sf"/>
</dbReference>
<dbReference type="InterPro" id="IPR006379">
    <property type="entry name" value="HAD-SF_hydro_IIB"/>
</dbReference>
<dbReference type="NCBIfam" id="TIGR01484">
    <property type="entry name" value="HAD-SF-IIB"/>
    <property type="match status" value="1"/>
</dbReference>
<dbReference type="SFLD" id="SFLDS00003">
    <property type="entry name" value="Haloacid_Dehalogenase"/>
    <property type="match status" value="1"/>
</dbReference>
<dbReference type="SUPFAM" id="SSF56784">
    <property type="entry name" value="HAD-like"/>
    <property type="match status" value="1"/>
</dbReference>
<dbReference type="Gene3D" id="3.40.50.1000">
    <property type="entry name" value="HAD superfamily/HAD-like"/>
    <property type="match status" value="1"/>
</dbReference>
<dbReference type="Gene3D" id="3.30.1240.10">
    <property type="match status" value="1"/>
</dbReference>
<evidence type="ECO:0000313" key="1">
    <source>
        <dbReference type="EMBL" id="NIJ08109.1"/>
    </source>
</evidence>
<dbReference type="NCBIfam" id="TIGR00099">
    <property type="entry name" value="Cof-subfamily"/>
    <property type="match status" value="1"/>
</dbReference>
<dbReference type="RefSeq" id="WP_167072928.1">
    <property type="nucleotide sequence ID" value="NZ_JAAOZC010000003.1"/>
</dbReference>
<comment type="caution">
    <text evidence="1">The sequence shown here is derived from an EMBL/GenBank/DDBJ whole genome shotgun (WGS) entry which is preliminary data.</text>
</comment>
<dbReference type="InterPro" id="IPR000150">
    <property type="entry name" value="Cof"/>
</dbReference>
<reference evidence="1 2" key="1">
    <citation type="submission" date="2020-03" db="EMBL/GenBank/DDBJ databases">
        <title>Genomic Encyclopedia of Type Strains, Phase III (KMG-III): the genomes of soil and plant-associated and newly described type strains.</title>
        <authorList>
            <person name="Whitman W."/>
        </authorList>
    </citation>
    <scope>NUCLEOTIDE SEQUENCE [LARGE SCALE GENOMIC DNA]</scope>
    <source>
        <strain evidence="1 2">CECT 8804</strain>
    </source>
</reference>
<dbReference type="InterPro" id="IPR036412">
    <property type="entry name" value="HAD-like_sf"/>
</dbReference>
<dbReference type="Pfam" id="PF08282">
    <property type="entry name" value="Hydrolase_3"/>
    <property type="match status" value="1"/>
</dbReference>
<accession>A0ABX0TRF2</accession>
<name>A0ABX0TRF2_9SPHN</name>
<gene>
    <name evidence="1" type="ORF">FHS31_001719</name>
</gene>
<dbReference type="SFLD" id="SFLDG01140">
    <property type="entry name" value="C2.B:_Phosphomannomutase_and_P"/>
    <property type="match status" value="1"/>
</dbReference>
<keyword evidence="2" id="KW-1185">Reference proteome</keyword>
<dbReference type="EMBL" id="JAAOZC010000003">
    <property type="protein sequence ID" value="NIJ08109.1"/>
    <property type="molecule type" value="Genomic_DNA"/>
</dbReference>
<dbReference type="PROSITE" id="PS01229">
    <property type="entry name" value="COF_2"/>
    <property type="match status" value="1"/>
</dbReference>
<protein>
    <recommendedName>
        <fullName evidence="3">HAD family phosphatase</fullName>
    </recommendedName>
</protein>
<organism evidence="1 2">
    <name type="scientific">Sphingomonas vulcanisoli</name>
    <dbReference type="NCBI Taxonomy" id="1658060"/>
    <lineage>
        <taxon>Bacteria</taxon>
        <taxon>Pseudomonadati</taxon>
        <taxon>Pseudomonadota</taxon>
        <taxon>Alphaproteobacteria</taxon>
        <taxon>Sphingomonadales</taxon>
        <taxon>Sphingomonadaceae</taxon>
        <taxon>Sphingomonas</taxon>
    </lineage>
</organism>
<dbReference type="PANTHER" id="PTHR10000:SF8">
    <property type="entry name" value="HAD SUPERFAMILY HYDROLASE-LIKE, TYPE 3"/>
    <property type="match status" value="1"/>
</dbReference>
<sequence>MIKLVVSDIDGTLVRNDKSLSDGNAAAVGRLMDAGVAVTLISARPASGMLWIAERLKLDGPFGAFNGGTLFMADGSIKAKHVLAEDAARDLIAYLEQQPVIRWVFADGDWLASDKDELHTPREVKSAGVEPIFATDVSDRIARCDKIVAVTDDQPLLDRIEGEVKGLLGDRATVARSQTYYLDITAPQANKGAGIAALAEAFRVTLDETVALGDQANDLPMFARAGFSVAMGQAPDPVKAAAKAVAASNNDDGVADAIDRLILPKVRA</sequence>
<dbReference type="Proteomes" id="UP000727456">
    <property type="component" value="Unassembled WGS sequence"/>
</dbReference>
<evidence type="ECO:0000313" key="2">
    <source>
        <dbReference type="Proteomes" id="UP000727456"/>
    </source>
</evidence>
<evidence type="ECO:0008006" key="3">
    <source>
        <dbReference type="Google" id="ProtNLM"/>
    </source>
</evidence>